<comment type="caution">
    <text evidence="2">The sequence shown here is derived from an EMBL/GenBank/DDBJ whole genome shotgun (WGS) entry which is preliminary data.</text>
</comment>
<reference evidence="2 3" key="2">
    <citation type="submission" date="2021-08" db="EMBL/GenBank/DDBJ databases">
        <title>Massilia sp. R798.</title>
        <authorList>
            <person name="Baek J.H."/>
            <person name="Jung H.S."/>
            <person name="Kim K.R."/>
            <person name="Jeon C.O."/>
        </authorList>
    </citation>
    <scope>NUCLEOTIDE SEQUENCE [LARGE SCALE GENOMIC DNA]</scope>
    <source>
        <strain evidence="2 3">R798</strain>
    </source>
</reference>
<sequence>MKSLVIAAALAAFALPAAAQTPSDLGQVTITRDAPRSIELPAKFSRMRSGEFDSLQGVYDLSNGDTMSMMKRINRKFIQVGDGSRTEVIAVGDYDFVSLDEKYRVVLSPPVDGEVTGYLLIDTRKGDRALSQAPIVVHPVRFAMN</sequence>
<name>A0ABS7ST95_9BURK</name>
<keyword evidence="3" id="KW-1185">Reference proteome</keyword>
<protein>
    <recommendedName>
        <fullName evidence="4">DUF1254 domain-containing protein</fullName>
    </recommendedName>
</protein>
<dbReference type="RefSeq" id="WP_223469620.1">
    <property type="nucleotide sequence ID" value="NZ_JAFBIL020000007.1"/>
</dbReference>
<gene>
    <name evidence="2" type="ORF">I4X03_017920</name>
</gene>
<keyword evidence="1" id="KW-0732">Signal</keyword>
<accession>A0ABS7ST95</accession>
<feature type="chain" id="PRO_5045212072" description="DUF1254 domain-containing protein" evidence="1">
    <location>
        <begin position="20"/>
        <end position="145"/>
    </location>
</feature>
<evidence type="ECO:0000313" key="2">
    <source>
        <dbReference type="EMBL" id="MBZ2209150.1"/>
    </source>
</evidence>
<evidence type="ECO:0008006" key="4">
    <source>
        <dbReference type="Google" id="ProtNLM"/>
    </source>
</evidence>
<evidence type="ECO:0000313" key="3">
    <source>
        <dbReference type="Proteomes" id="UP000809349"/>
    </source>
</evidence>
<dbReference type="Proteomes" id="UP000809349">
    <property type="component" value="Unassembled WGS sequence"/>
</dbReference>
<evidence type="ECO:0000256" key="1">
    <source>
        <dbReference type="SAM" id="SignalP"/>
    </source>
</evidence>
<reference evidence="2 3" key="1">
    <citation type="submission" date="2021-01" db="EMBL/GenBank/DDBJ databases">
        <authorList>
            <person name="Ruan W."/>
            <person name="Khan S.A."/>
            <person name="Jeon C.O."/>
        </authorList>
    </citation>
    <scope>NUCLEOTIDE SEQUENCE [LARGE SCALE GENOMIC DNA]</scope>
    <source>
        <strain evidence="2 3">R798</strain>
    </source>
</reference>
<feature type="signal peptide" evidence="1">
    <location>
        <begin position="1"/>
        <end position="19"/>
    </location>
</feature>
<dbReference type="EMBL" id="JAFBIL020000007">
    <property type="protein sequence ID" value="MBZ2209150.1"/>
    <property type="molecule type" value="Genomic_DNA"/>
</dbReference>
<proteinExistence type="predicted"/>
<organism evidence="2 3">
    <name type="scientific">Massilia soli</name>
    <dbReference type="NCBI Taxonomy" id="2792854"/>
    <lineage>
        <taxon>Bacteria</taxon>
        <taxon>Pseudomonadati</taxon>
        <taxon>Pseudomonadota</taxon>
        <taxon>Betaproteobacteria</taxon>
        <taxon>Burkholderiales</taxon>
        <taxon>Oxalobacteraceae</taxon>
        <taxon>Telluria group</taxon>
        <taxon>Massilia</taxon>
    </lineage>
</organism>